<sequence length="310" mass="34161">VLLLVLLITGDSSRTLEVSTRNMSSSDMAEYTSLEPNAGGNKVEYLDHFIHTMERLEKRSMTWSNLSTSSLECSDKWAQSLINSLIGADNGTLENPANETDTMETGYLQDAKYLQIGLRDVVGGQVTGKTDQTTDQTPLTGQNMRALRQGVKSDHTGREDPRASTVASSGHSVKDGLLENDLSFTCRGRCGLKISFPCDCSASCVVYQRCCKDMAVDCPHVVQEGRSMLQRFLNVDLFCDDDHDFKINSCPQGTEKDLAQNGNGSKDEDKNVNHVTDLQPSSVCLGQQNRIRTIEHTETSRHVPWCRGSG</sequence>
<keyword evidence="3" id="KW-0732">Signal</keyword>
<feature type="non-terminal residue" evidence="5">
    <location>
        <position position="1"/>
    </location>
</feature>
<dbReference type="PROSITE" id="PS50958">
    <property type="entry name" value="SMB_2"/>
    <property type="match status" value="1"/>
</dbReference>
<evidence type="ECO:0000313" key="6">
    <source>
        <dbReference type="Proteomes" id="UP001283361"/>
    </source>
</evidence>
<evidence type="ECO:0000259" key="4">
    <source>
        <dbReference type="PROSITE" id="PS50958"/>
    </source>
</evidence>
<keyword evidence="1" id="KW-1015">Disulfide bond</keyword>
<evidence type="ECO:0000256" key="3">
    <source>
        <dbReference type="SAM" id="SignalP"/>
    </source>
</evidence>
<feature type="domain" description="SMB" evidence="4">
    <location>
        <begin position="182"/>
        <end position="222"/>
    </location>
</feature>
<comment type="caution">
    <text evidence="5">The sequence shown here is derived from an EMBL/GenBank/DDBJ whole genome shotgun (WGS) entry which is preliminary data.</text>
</comment>
<dbReference type="Proteomes" id="UP001283361">
    <property type="component" value="Unassembled WGS sequence"/>
</dbReference>
<organism evidence="5 6">
    <name type="scientific">Elysia crispata</name>
    <name type="common">lettuce slug</name>
    <dbReference type="NCBI Taxonomy" id="231223"/>
    <lineage>
        <taxon>Eukaryota</taxon>
        <taxon>Metazoa</taxon>
        <taxon>Spiralia</taxon>
        <taxon>Lophotrochozoa</taxon>
        <taxon>Mollusca</taxon>
        <taxon>Gastropoda</taxon>
        <taxon>Heterobranchia</taxon>
        <taxon>Euthyneura</taxon>
        <taxon>Panpulmonata</taxon>
        <taxon>Sacoglossa</taxon>
        <taxon>Placobranchoidea</taxon>
        <taxon>Plakobranchidae</taxon>
        <taxon>Elysia</taxon>
    </lineage>
</organism>
<evidence type="ECO:0000256" key="2">
    <source>
        <dbReference type="SAM" id="MobiDB-lite"/>
    </source>
</evidence>
<dbReference type="AlphaFoldDB" id="A0AAE0YDP9"/>
<feature type="compositionally biased region" description="Basic and acidic residues" evidence="2">
    <location>
        <begin position="151"/>
        <end position="162"/>
    </location>
</feature>
<protein>
    <recommendedName>
        <fullName evidence="4">SMB domain-containing protein</fullName>
    </recommendedName>
</protein>
<evidence type="ECO:0000313" key="5">
    <source>
        <dbReference type="EMBL" id="KAK3742253.1"/>
    </source>
</evidence>
<feature type="signal peptide" evidence="3">
    <location>
        <begin position="1"/>
        <end position="15"/>
    </location>
</feature>
<dbReference type="InterPro" id="IPR036024">
    <property type="entry name" value="Somatomedin_B-like_dom_sf"/>
</dbReference>
<dbReference type="InterPro" id="IPR001212">
    <property type="entry name" value="Somatomedin_B_dom"/>
</dbReference>
<feature type="chain" id="PRO_5042160906" description="SMB domain-containing protein" evidence="3">
    <location>
        <begin position="16"/>
        <end position="310"/>
    </location>
</feature>
<dbReference type="EMBL" id="JAWDGP010006368">
    <property type="protein sequence ID" value="KAK3742253.1"/>
    <property type="molecule type" value="Genomic_DNA"/>
</dbReference>
<accession>A0AAE0YDP9</accession>
<feature type="region of interest" description="Disordered" evidence="2">
    <location>
        <begin position="150"/>
        <end position="170"/>
    </location>
</feature>
<gene>
    <name evidence="5" type="ORF">RRG08_017797</name>
</gene>
<reference evidence="5" key="1">
    <citation type="journal article" date="2023" name="G3 (Bethesda)">
        <title>A reference genome for the long-term kleptoplast-retaining sea slug Elysia crispata morphotype clarki.</title>
        <authorList>
            <person name="Eastman K.E."/>
            <person name="Pendleton A.L."/>
            <person name="Shaikh M.A."/>
            <person name="Suttiyut T."/>
            <person name="Ogas R."/>
            <person name="Tomko P."/>
            <person name="Gavelis G."/>
            <person name="Widhalm J.R."/>
            <person name="Wisecaver J.H."/>
        </authorList>
    </citation>
    <scope>NUCLEOTIDE SEQUENCE</scope>
    <source>
        <strain evidence="5">ECLA1</strain>
    </source>
</reference>
<name>A0AAE0YDP9_9GAST</name>
<evidence type="ECO:0000256" key="1">
    <source>
        <dbReference type="ARBA" id="ARBA00023157"/>
    </source>
</evidence>
<proteinExistence type="predicted"/>
<keyword evidence="6" id="KW-1185">Reference proteome</keyword>
<dbReference type="SUPFAM" id="SSF90188">
    <property type="entry name" value="Somatomedin B domain"/>
    <property type="match status" value="1"/>
</dbReference>